<comment type="caution">
    <text evidence="2">The sequence shown here is derived from an EMBL/GenBank/DDBJ whole genome shotgun (WGS) entry which is preliminary data.</text>
</comment>
<gene>
    <name evidence="2" type="ORF">VTK73DRAFT_8851</name>
</gene>
<proteinExistence type="predicted"/>
<name>A0ABR3XNE0_9PEZI</name>
<dbReference type="Proteomes" id="UP001586593">
    <property type="component" value="Unassembled WGS sequence"/>
</dbReference>
<organism evidence="2 3">
    <name type="scientific">Phialemonium thermophilum</name>
    <dbReference type="NCBI Taxonomy" id="223376"/>
    <lineage>
        <taxon>Eukaryota</taxon>
        <taxon>Fungi</taxon>
        <taxon>Dikarya</taxon>
        <taxon>Ascomycota</taxon>
        <taxon>Pezizomycotina</taxon>
        <taxon>Sordariomycetes</taxon>
        <taxon>Sordariomycetidae</taxon>
        <taxon>Cephalothecales</taxon>
        <taxon>Cephalothecaceae</taxon>
        <taxon>Phialemonium</taxon>
    </lineage>
</organism>
<evidence type="ECO:0000313" key="2">
    <source>
        <dbReference type="EMBL" id="KAL1877114.1"/>
    </source>
</evidence>
<keyword evidence="1" id="KW-0732">Signal</keyword>
<protein>
    <submittedName>
        <fullName evidence="2">Uncharacterized protein</fullName>
    </submittedName>
</protein>
<sequence length="184" mass="20387">MDLYVYVLLLLSLTVTGLRDDRFDDDHSELTPAELQVLLAGLTYMSRSLYLETLHGTKEAAEETAKEVLQGVIVETNSLLILNHSEIEPVKDKLTAHELLSGLGTWELQTTSFLTELASTNDLFRGHKHEEHLVGNLTHFKKGCTGFFHGFEHVLPDLRDIVGNSQGLLGAAGLYAETRTAAVR</sequence>
<feature type="chain" id="PRO_5047483432" evidence="1">
    <location>
        <begin position="18"/>
        <end position="184"/>
    </location>
</feature>
<accession>A0ABR3XNE0</accession>
<reference evidence="2 3" key="1">
    <citation type="journal article" date="2024" name="Commun. Biol.">
        <title>Comparative genomic analysis of thermophilic fungi reveals convergent evolutionary adaptations and gene losses.</title>
        <authorList>
            <person name="Steindorff A.S."/>
            <person name="Aguilar-Pontes M.V."/>
            <person name="Robinson A.J."/>
            <person name="Andreopoulos B."/>
            <person name="LaButti K."/>
            <person name="Kuo A."/>
            <person name="Mondo S."/>
            <person name="Riley R."/>
            <person name="Otillar R."/>
            <person name="Haridas S."/>
            <person name="Lipzen A."/>
            <person name="Grimwood J."/>
            <person name="Schmutz J."/>
            <person name="Clum A."/>
            <person name="Reid I.D."/>
            <person name="Moisan M.C."/>
            <person name="Butler G."/>
            <person name="Nguyen T.T.M."/>
            <person name="Dewar K."/>
            <person name="Conant G."/>
            <person name="Drula E."/>
            <person name="Henrissat B."/>
            <person name="Hansel C."/>
            <person name="Singer S."/>
            <person name="Hutchinson M.I."/>
            <person name="de Vries R.P."/>
            <person name="Natvig D.O."/>
            <person name="Powell A.J."/>
            <person name="Tsang A."/>
            <person name="Grigoriev I.V."/>
        </authorList>
    </citation>
    <scope>NUCLEOTIDE SEQUENCE [LARGE SCALE GENOMIC DNA]</scope>
    <source>
        <strain evidence="2 3">ATCC 24622</strain>
    </source>
</reference>
<dbReference type="EMBL" id="JAZHXJ010000068">
    <property type="protein sequence ID" value="KAL1877114.1"/>
    <property type="molecule type" value="Genomic_DNA"/>
</dbReference>
<evidence type="ECO:0000256" key="1">
    <source>
        <dbReference type="SAM" id="SignalP"/>
    </source>
</evidence>
<keyword evidence="3" id="KW-1185">Reference proteome</keyword>
<evidence type="ECO:0000313" key="3">
    <source>
        <dbReference type="Proteomes" id="UP001586593"/>
    </source>
</evidence>
<feature type="signal peptide" evidence="1">
    <location>
        <begin position="1"/>
        <end position="17"/>
    </location>
</feature>